<evidence type="ECO:0000313" key="3">
    <source>
        <dbReference type="EMBL" id="GAT94211.1"/>
    </source>
</evidence>
<evidence type="ECO:0000313" key="4">
    <source>
        <dbReference type="Proteomes" id="UP000078387"/>
    </source>
</evidence>
<dbReference type="VEuPathDB" id="AmoebaDB:EHI7A_088060"/>
<dbReference type="AlphaFoldDB" id="A0A5K1V858"/>
<comment type="caution">
    <text evidence="3">The sequence shown here is derived from an EMBL/GenBank/DDBJ whole genome shotgun (WGS) entry which is preliminary data.</text>
</comment>
<feature type="coiled-coil region" evidence="1">
    <location>
        <begin position="1"/>
        <end position="35"/>
    </location>
</feature>
<dbReference type="VEuPathDB" id="AmoebaDB:EHI5A_039200"/>
<protein>
    <recommendedName>
        <fullName evidence="2">TLDc domain-containing protein</fullName>
    </recommendedName>
</protein>
<dbReference type="Pfam" id="PF07534">
    <property type="entry name" value="TLD"/>
    <property type="match status" value="1"/>
</dbReference>
<proteinExistence type="predicted"/>
<dbReference type="Proteomes" id="UP000078387">
    <property type="component" value="Unassembled WGS sequence"/>
</dbReference>
<sequence length="232" mass="27093">MTETEKTLNLLIQTLNELKKEVREMNNKIYQVEESIEVLTVEMRRNQVVNGKSRRFYEEFLNVLKKWTGLEHFDLVFEYAVDGYDRTKIYNQIDNKEHVMIIVQDSHNNIFGCYQNTKSILDVNENNSYGAYTQAKPDDFFVFSLNNNHQPEPQIARKKETGYAIKMYPIGNSSWILGAHCCFYIGSKDNSFISPKVKEQFTVPADFVATSFNDTVYPHTFSLANMVILHWN</sequence>
<evidence type="ECO:0000259" key="2">
    <source>
        <dbReference type="Pfam" id="PF07534"/>
    </source>
</evidence>
<organism evidence="3 4">
    <name type="scientific">Entamoeba histolytica</name>
    <dbReference type="NCBI Taxonomy" id="5759"/>
    <lineage>
        <taxon>Eukaryota</taxon>
        <taxon>Amoebozoa</taxon>
        <taxon>Evosea</taxon>
        <taxon>Archamoebae</taxon>
        <taxon>Mastigamoebida</taxon>
        <taxon>Entamoebidae</taxon>
        <taxon>Entamoeba</taxon>
    </lineage>
</organism>
<dbReference type="EMBL" id="BDEQ01000001">
    <property type="protein sequence ID" value="GAT94211.1"/>
    <property type="molecule type" value="Genomic_DNA"/>
</dbReference>
<reference evidence="3 4" key="1">
    <citation type="submission" date="2016-05" db="EMBL/GenBank/DDBJ databases">
        <title>First whole genome sequencing of Entamoeba histolytica HM1:IMSS-clone-6.</title>
        <authorList>
            <person name="Mukherjee Avik.K."/>
            <person name="Izumyama S."/>
            <person name="Nakada-Tsukui K."/>
            <person name="Nozaki T."/>
        </authorList>
    </citation>
    <scope>NUCLEOTIDE SEQUENCE [LARGE SCALE GENOMIC DNA]</scope>
    <source>
        <strain evidence="3 4">HM1:IMSS clone 6</strain>
    </source>
</reference>
<dbReference type="OMA" id="IKMYPID"/>
<dbReference type="InterPro" id="IPR006571">
    <property type="entry name" value="TLDc_dom"/>
</dbReference>
<dbReference type="VEuPathDB" id="AmoebaDB:EHI_000790"/>
<accession>A0A5K1V858</accession>
<keyword evidence="1" id="KW-0175">Coiled coil</keyword>
<name>A0A5K1V858_ENTHI</name>
<dbReference type="VEuPathDB" id="AmoebaDB:EHI8A_017540"/>
<gene>
    <name evidence="3" type="ORF">CL6EHI_000790</name>
</gene>
<dbReference type="VEuPathDB" id="AmoebaDB:KM1_048530"/>
<evidence type="ECO:0000256" key="1">
    <source>
        <dbReference type="SAM" id="Coils"/>
    </source>
</evidence>
<feature type="domain" description="TLDc" evidence="2">
    <location>
        <begin position="63"/>
        <end position="156"/>
    </location>
</feature>